<evidence type="ECO:0000256" key="6">
    <source>
        <dbReference type="ARBA" id="ARBA00022982"/>
    </source>
</evidence>
<dbReference type="EMBL" id="CALTRL010000042">
    <property type="protein sequence ID" value="CAH7666095.1"/>
    <property type="molecule type" value="Genomic_DNA"/>
</dbReference>
<sequence length="128" mass="15084">MSALGVSFAKQIKSNKSLYRALKPVANWYANLTGYRQHGLKYDDLVVEENPTVQKAISRLSEREQYDRAYRMRVAFQLSILHTELPKDQWTKPEEDQRYLTPLIKEIEAENKERELWDTAEVKKTSNH</sequence>
<dbReference type="GO" id="GO:0005743">
    <property type="term" value="C:mitochondrial inner membrane"/>
    <property type="evidence" value="ECO:0007669"/>
    <property type="project" value="UniProtKB-SubCell"/>
</dbReference>
<organism evidence="10 11">
    <name type="scientific">Phakopsora pachyrhizi</name>
    <name type="common">Asian soybean rust disease fungus</name>
    <dbReference type="NCBI Taxonomy" id="170000"/>
    <lineage>
        <taxon>Eukaryota</taxon>
        <taxon>Fungi</taxon>
        <taxon>Dikarya</taxon>
        <taxon>Basidiomycota</taxon>
        <taxon>Pucciniomycotina</taxon>
        <taxon>Pucciniomycetes</taxon>
        <taxon>Pucciniales</taxon>
        <taxon>Phakopsoraceae</taxon>
        <taxon>Phakopsora</taxon>
    </lineage>
</organism>
<dbReference type="SUPFAM" id="SSF81524">
    <property type="entry name" value="14 kDa protein of cytochrome bc1 complex (Ubiquinol-cytochrome c reductase)"/>
    <property type="match status" value="1"/>
</dbReference>
<dbReference type="Pfam" id="PF02271">
    <property type="entry name" value="UCR_14kD"/>
    <property type="match status" value="1"/>
</dbReference>
<keyword evidence="3 9" id="KW-0813">Transport</keyword>
<dbReference type="FunFam" id="1.10.1090.10:FF:000001">
    <property type="entry name" value="Cytochrome b-c1 complex subunit 7"/>
    <property type="match status" value="1"/>
</dbReference>
<dbReference type="PANTHER" id="PTHR12022">
    <property type="entry name" value="UBIQUINOL-CYTOCHROME C REDUCTASE COMPLEX 14 KD PROTEIN"/>
    <property type="match status" value="1"/>
</dbReference>
<keyword evidence="11" id="KW-1185">Reference proteome</keyword>
<gene>
    <name evidence="10" type="ORF">PPACK8108_LOCUS416</name>
</gene>
<keyword evidence="5 9" id="KW-0999">Mitochondrion inner membrane</keyword>
<dbReference type="InterPro" id="IPR036544">
    <property type="entry name" value="QCR7_sf"/>
</dbReference>
<dbReference type="Proteomes" id="UP001153365">
    <property type="component" value="Unassembled WGS sequence"/>
</dbReference>
<evidence type="ECO:0000256" key="1">
    <source>
        <dbReference type="ARBA" id="ARBA00004443"/>
    </source>
</evidence>
<comment type="similarity">
    <text evidence="2 9">Belongs to the UQCRB/QCR7 family.</text>
</comment>
<keyword evidence="7 9" id="KW-0496">Mitochondrion</keyword>
<evidence type="ECO:0000256" key="4">
    <source>
        <dbReference type="ARBA" id="ARBA00022660"/>
    </source>
</evidence>
<name>A0AAV0AET9_PHAPC</name>
<reference evidence="10" key="1">
    <citation type="submission" date="2022-06" db="EMBL/GenBank/DDBJ databases">
        <authorList>
            <consortium name="SYNGENTA / RWTH Aachen University"/>
        </authorList>
    </citation>
    <scope>NUCLEOTIDE SEQUENCE</scope>
</reference>
<keyword evidence="6 9" id="KW-0249">Electron transport</keyword>
<dbReference type="PIRSF" id="PIRSF000022">
    <property type="entry name" value="Bc1_14K"/>
    <property type="match status" value="1"/>
</dbReference>
<dbReference type="GO" id="GO:0045275">
    <property type="term" value="C:respiratory chain complex III"/>
    <property type="evidence" value="ECO:0007669"/>
    <property type="project" value="InterPro"/>
</dbReference>
<keyword evidence="8 9" id="KW-0472">Membrane</keyword>
<evidence type="ECO:0000256" key="9">
    <source>
        <dbReference type="PIRNR" id="PIRNR000022"/>
    </source>
</evidence>
<dbReference type="PANTHER" id="PTHR12022:SF0">
    <property type="entry name" value="CYTOCHROME B-C1 COMPLEX SUBUNIT 7"/>
    <property type="match status" value="1"/>
</dbReference>
<protein>
    <recommendedName>
        <fullName evidence="9">Cytochrome b-c1 complex subunit 7</fullName>
    </recommendedName>
</protein>
<keyword evidence="4 9" id="KW-0679">Respiratory chain</keyword>
<evidence type="ECO:0000256" key="3">
    <source>
        <dbReference type="ARBA" id="ARBA00022448"/>
    </source>
</evidence>
<evidence type="ECO:0000313" key="10">
    <source>
        <dbReference type="EMBL" id="CAH7666095.1"/>
    </source>
</evidence>
<evidence type="ECO:0000256" key="2">
    <source>
        <dbReference type="ARBA" id="ARBA00008554"/>
    </source>
</evidence>
<dbReference type="InterPro" id="IPR003197">
    <property type="entry name" value="QCR7"/>
</dbReference>
<comment type="subcellular location">
    <subcellularLocation>
        <location evidence="1">Mitochondrion inner membrane</location>
        <topology evidence="1">Peripheral membrane protein</topology>
        <orientation evidence="1">Matrix side</orientation>
    </subcellularLocation>
</comment>
<dbReference type="GO" id="GO:0006122">
    <property type="term" value="P:mitochondrial electron transport, ubiquinol to cytochrome c"/>
    <property type="evidence" value="ECO:0007669"/>
    <property type="project" value="InterPro"/>
</dbReference>
<comment type="function">
    <text evidence="9">Component of the ubiquinol-cytochrome c oxidoreductase, a multisubunit transmembrane complex that is part of the mitochondrial electron transport chain which drives oxidative phosphorylation.</text>
</comment>
<dbReference type="AlphaFoldDB" id="A0AAV0AET9"/>
<proteinExistence type="inferred from homology"/>
<evidence type="ECO:0000256" key="7">
    <source>
        <dbReference type="ARBA" id="ARBA00023128"/>
    </source>
</evidence>
<accession>A0AAV0AET9</accession>
<dbReference type="Gene3D" id="1.10.1090.10">
    <property type="entry name" value="Cytochrome b-c1 complex subunit 7"/>
    <property type="match status" value="1"/>
</dbReference>
<evidence type="ECO:0000313" key="11">
    <source>
        <dbReference type="Proteomes" id="UP001153365"/>
    </source>
</evidence>
<evidence type="ECO:0000256" key="8">
    <source>
        <dbReference type="ARBA" id="ARBA00023136"/>
    </source>
</evidence>
<evidence type="ECO:0000256" key="5">
    <source>
        <dbReference type="ARBA" id="ARBA00022792"/>
    </source>
</evidence>
<comment type="caution">
    <text evidence="10">The sequence shown here is derived from an EMBL/GenBank/DDBJ whole genome shotgun (WGS) entry which is preliminary data.</text>
</comment>